<dbReference type="PROSITE" id="PS50836">
    <property type="entry name" value="DOMON"/>
    <property type="match status" value="1"/>
</dbReference>
<reference evidence="4 5" key="1">
    <citation type="journal article" date="2013" name="Genome Announc.">
        <title>Draft Genome Sequence of Desulfotignum phosphitoxidans DSM 13687 Strain FiPS-3.</title>
        <authorList>
            <person name="Poehlein A."/>
            <person name="Daniel R."/>
            <person name="Simeonova D.D."/>
        </authorList>
    </citation>
    <scope>NUCLEOTIDE SEQUENCE [LARGE SCALE GENOMIC DNA]</scope>
    <source>
        <strain evidence="4 5">DSM 13687</strain>
    </source>
</reference>
<dbReference type="OrthoDB" id="5431229at2"/>
<feature type="domain" description="DOMON" evidence="3">
    <location>
        <begin position="32"/>
        <end position="150"/>
    </location>
</feature>
<dbReference type="GO" id="GO:0006589">
    <property type="term" value="P:octopamine biosynthetic process"/>
    <property type="evidence" value="ECO:0007669"/>
    <property type="project" value="TreeGrafter"/>
</dbReference>
<dbReference type="InterPro" id="IPR000945">
    <property type="entry name" value="DBH-like"/>
</dbReference>
<feature type="compositionally biased region" description="Basic and acidic residues" evidence="1">
    <location>
        <begin position="92"/>
        <end position="101"/>
    </location>
</feature>
<dbReference type="EMBL" id="APJX01000012">
    <property type="protein sequence ID" value="EMS77811.1"/>
    <property type="molecule type" value="Genomic_DNA"/>
</dbReference>
<dbReference type="CDD" id="cd09631">
    <property type="entry name" value="DOMON_DOH"/>
    <property type="match status" value="1"/>
</dbReference>
<dbReference type="InterPro" id="IPR045266">
    <property type="entry name" value="DOH_DOMON"/>
</dbReference>
<accession>S0G276</accession>
<gene>
    <name evidence="4" type="ORF">Dpo_12c00890</name>
</gene>
<evidence type="ECO:0000256" key="1">
    <source>
        <dbReference type="SAM" id="MobiDB-lite"/>
    </source>
</evidence>
<dbReference type="InterPro" id="IPR005018">
    <property type="entry name" value="DOMON_domain"/>
</dbReference>
<evidence type="ECO:0000259" key="3">
    <source>
        <dbReference type="PROSITE" id="PS50836"/>
    </source>
</evidence>
<dbReference type="SMART" id="SM00664">
    <property type="entry name" value="DoH"/>
    <property type="match status" value="1"/>
</dbReference>
<dbReference type="Proteomes" id="UP000014216">
    <property type="component" value="Unassembled WGS sequence"/>
</dbReference>
<dbReference type="GO" id="GO:0004500">
    <property type="term" value="F:dopamine beta-monooxygenase activity"/>
    <property type="evidence" value="ECO:0007669"/>
    <property type="project" value="InterPro"/>
</dbReference>
<organism evidence="4 5">
    <name type="scientific">Desulfotignum phosphitoxidans DSM 13687</name>
    <dbReference type="NCBI Taxonomy" id="1286635"/>
    <lineage>
        <taxon>Bacteria</taxon>
        <taxon>Pseudomonadati</taxon>
        <taxon>Thermodesulfobacteriota</taxon>
        <taxon>Desulfobacteria</taxon>
        <taxon>Desulfobacterales</taxon>
        <taxon>Desulfobacteraceae</taxon>
        <taxon>Desulfotignum</taxon>
    </lineage>
</organism>
<evidence type="ECO:0000256" key="2">
    <source>
        <dbReference type="SAM" id="SignalP"/>
    </source>
</evidence>
<comment type="caution">
    <text evidence="4">The sequence shown here is derived from an EMBL/GenBank/DDBJ whole genome shotgun (WGS) entry which is preliminary data.</text>
</comment>
<proteinExistence type="predicted"/>
<dbReference type="AlphaFoldDB" id="S0G276"/>
<name>S0G276_9BACT</name>
<keyword evidence="2" id="KW-0732">Signal</keyword>
<sequence length="179" mass="19517">MMKKIGLLMLAAAVFLPGSLFASDYAHKLEVKDMTVSWTLDSDQIQMELSAKTTGWVAIGIDPEDAMGGGDIIIGAVKNGKVRIEDHFADRKRGHSSDDKLGGTNQVIDPAGKEENGVTTLSFTRLVNALEQWDKPIRTDGKTRVMIAFGTGRDSFIAGHQFRTVYDIDFATGEAVKIK</sequence>
<evidence type="ECO:0000313" key="4">
    <source>
        <dbReference type="EMBL" id="EMS77811.1"/>
    </source>
</evidence>
<dbReference type="RefSeq" id="WP_006968249.1">
    <property type="nucleotide sequence ID" value="NZ_APJX01000012.1"/>
</dbReference>
<dbReference type="PANTHER" id="PTHR10157">
    <property type="entry name" value="DOPAMINE BETA HYDROXYLASE RELATED"/>
    <property type="match status" value="1"/>
</dbReference>
<dbReference type="GO" id="GO:0030667">
    <property type="term" value="C:secretory granule membrane"/>
    <property type="evidence" value="ECO:0007669"/>
    <property type="project" value="TreeGrafter"/>
</dbReference>
<dbReference type="PANTHER" id="PTHR10157:SF23">
    <property type="entry name" value="MOXD1 HOMOLOG 1"/>
    <property type="match status" value="1"/>
</dbReference>
<feature type="region of interest" description="Disordered" evidence="1">
    <location>
        <begin position="92"/>
        <end position="111"/>
    </location>
</feature>
<feature type="signal peptide" evidence="2">
    <location>
        <begin position="1"/>
        <end position="22"/>
    </location>
</feature>
<dbReference type="GO" id="GO:0042420">
    <property type="term" value="P:dopamine catabolic process"/>
    <property type="evidence" value="ECO:0007669"/>
    <property type="project" value="TreeGrafter"/>
</dbReference>
<dbReference type="GO" id="GO:0042421">
    <property type="term" value="P:norepinephrine biosynthetic process"/>
    <property type="evidence" value="ECO:0007669"/>
    <property type="project" value="TreeGrafter"/>
</dbReference>
<evidence type="ECO:0000313" key="5">
    <source>
        <dbReference type="Proteomes" id="UP000014216"/>
    </source>
</evidence>
<dbReference type="GO" id="GO:0005615">
    <property type="term" value="C:extracellular space"/>
    <property type="evidence" value="ECO:0007669"/>
    <property type="project" value="TreeGrafter"/>
</dbReference>
<protein>
    <submittedName>
        <fullName evidence="4">DOMON domain-containing protein</fullName>
    </submittedName>
</protein>
<keyword evidence="5" id="KW-1185">Reference proteome</keyword>
<feature type="chain" id="PRO_5004497507" evidence="2">
    <location>
        <begin position="23"/>
        <end position="179"/>
    </location>
</feature>
<dbReference type="Pfam" id="PF03351">
    <property type="entry name" value="DOMON"/>
    <property type="match status" value="1"/>
</dbReference>